<dbReference type="NCBIfam" id="TIGR00916">
    <property type="entry name" value="2A0604s01"/>
    <property type="match status" value="2"/>
</dbReference>
<keyword evidence="3 9" id="KW-1003">Cell membrane</keyword>
<sequence>MQNKGLIKLFAILFGLVSIYQLSFTFFANKVEDSAKEYARANVTDNNGRALAEYERKYLDSVANKEVIDLGFTEYSYNDIKNKEMNLGLDLKGGINAILQVSVKDILIGLSNDSQNATFKQALTNADEAQKDSQENYLDLFYSEFEKLSKGSVKLSDPSIFGTKALRDKIDFNKTNEQVKSTLQEEINTSINTAFEVLRSRIDKFGVVQPNIQRIGTSGRIQVELPGAKDIERAKKLLQSTAELQFWEVHTNADVQNFFFAANAKVAELLKDDTATEKSTDSTKTGSDIDDLLGESADSTKVETQKNLFTYLFPNIAQSPQQVTSLVAQARVQDTAKVNSFLRNKEVRALLPNNLKYTKFLWDYKSFTPQRNAQNQDAELFDMIGLYAIKSNRKDQAPIEGDVIADAKQEYDQLSKPVVSMMMNGSGTKQWAKMTSENVGKYVAVVLDDYVYTAPVVNGAITGGNTQISGGTMSVTEAQDIATVLKAGKLPAPARAIQMEVVGPSLGKESIDASMWSFGLAIVLVLLWMFLYYGKAGLYANIALVVNILFIYGWLASFGAVLTLPGIAGIILTIGMSVDANVIIFERIKEALHRGKNLAESVDEGFSFKGALSAIIDANITTFLTGVILYVFGTGPIKGFAYTLMLGIGTSLFTAIFITRLFIDGAVNKGTNLTFNTNISKNWFQNINIEFLQKRKVAYIISGFFIAVGLVSILTVGLKQGVDFKGGRSYVVRFDKAMKGNEVAESLKGVFGTAPEVKTYGSDQQLKITTAYKIDEEGTEVDDQVQNALYQGLKPYLGDTTYENFKPGFEKAGSGIMSYMKVEPTIADDIKQAALWAVLGSLIVVFLYILLRFRKMAYSIGAVVAVFHDVLVVLGVFSLLYKFMPFDMEIGQSFIAAILTVVGYSLNDTVVIFDRIREFTEGKNTITTNLVNKALNSTLGRTINTSLTTLLVMLAIFFFGGDSIKGFMFALIIGVIVGTYSSLFVATPIMFDVSKKQEKNNIDTNKHKTVLNKLQNGFFI</sequence>
<comment type="subcellular location">
    <subcellularLocation>
        <location evidence="1 9">Cell membrane</location>
        <topology evidence="1 9">Multi-pass membrane protein</topology>
    </subcellularLocation>
</comment>
<organism evidence="14 15">
    <name type="scientific">Tenacibaculum tangerinum</name>
    <dbReference type="NCBI Taxonomy" id="3038772"/>
    <lineage>
        <taxon>Bacteria</taxon>
        <taxon>Pseudomonadati</taxon>
        <taxon>Bacteroidota</taxon>
        <taxon>Flavobacteriia</taxon>
        <taxon>Flavobacteriales</taxon>
        <taxon>Flavobacteriaceae</taxon>
        <taxon>Tenacibaculum</taxon>
    </lineage>
</organism>
<dbReference type="Gene3D" id="3.30.70.3220">
    <property type="match status" value="1"/>
</dbReference>
<dbReference type="Proteomes" id="UP001232001">
    <property type="component" value="Chromosome"/>
</dbReference>
<dbReference type="PRINTS" id="PR01755">
    <property type="entry name" value="SECFTRNLCASE"/>
</dbReference>
<dbReference type="InterPro" id="IPR022646">
    <property type="entry name" value="SecD/SecF_CS"/>
</dbReference>
<feature type="transmembrane region" description="Helical" evidence="9">
    <location>
        <begin position="513"/>
        <end position="531"/>
    </location>
</feature>
<feature type="transmembrane region" description="Helical" evidence="9">
    <location>
        <begin position="967"/>
        <end position="991"/>
    </location>
</feature>
<keyword evidence="2 9" id="KW-0813">Transport</keyword>
<evidence type="ECO:0000256" key="8">
    <source>
        <dbReference type="ARBA" id="ARBA00023136"/>
    </source>
</evidence>
<keyword evidence="5 9" id="KW-0653">Protein transport</keyword>
<dbReference type="InterPro" id="IPR048631">
    <property type="entry name" value="SecD_1st"/>
</dbReference>
<comment type="caution">
    <text evidence="9">Lacks conserved residue(s) required for the propagation of feature annotation.</text>
</comment>
<dbReference type="PANTHER" id="PTHR30081:SF1">
    <property type="entry name" value="PROTEIN TRANSLOCASE SUBUNIT SECD"/>
    <property type="match status" value="1"/>
</dbReference>
<dbReference type="Gene3D" id="3.30.1360.200">
    <property type="match status" value="1"/>
</dbReference>
<keyword evidence="15" id="KW-1185">Reference proteome</keyword>
<evidence type="ECO:0000256" key="2">
    <source>
        <dbReference type="ARBA" id="ARBA00022448"/>
    </source>
</evidence>
<comment type="similarity">
    <text evidence="9">Belongs to the SecD/SecF family. SecD subfamily.</text>
</comment>
<proteinExistence type="inferred from homology"/>
<feature type="domain" description="Protein export membrane protein SecD/SecF C-terminal" evidence="11">
    <location>
        <begin position="816"/>
        <end position="995"/>
    </location>
</feature>
<evidence type="ECO:0000313" key="14">
    <source>
        <dbReference type="EMBL" id="WGH77016.1"/>
    </source>
</evidence>
<feature type="transmembrane region" description="Helical" evidence="9">
    <location>
        <begin position="833"/>
        <end position="851"/>
    </location>
</feature>
<name>A0ABY8L6W3_9FLAO</name>
<feature type="transmembrane region" description="Helical" evidence="9">
    <location>
        <begin position="697"/>
        <end position="718"/>
    </location>
</feature>
<dbReference type="PANTHER" id="PTHR30081">
    <property type="entry name" value="PROTEIN-EXPORT MEMBRANE PROTEIN SEC"/>
    <property type="match status" value="1"/>
</dbReference>
<dbReference type="HAMAP" id="MF_01464_B">
    <property type="entry name" value="SecF_B"/>
    <property type="match status" value="1"/>
</dbReference>
<evidence type="ECO:0000256" key="1">
    <source>
        <dbReference type="ARBA" id="ARBA00004651"/>
    </source>
</evidence>
<feature type="transmembrane region" description="Helical" evidence="9">
    <location>
        <begin position="538"/>
        <end position="556"/>
    </location>
</feature>
<protein>
    <recommendedName>
        <fullName evidence="9 10">Multifunctional fusion protein</fullName>
    </recommendedName>
    <domain>
        <recommendedName>
            <fullName evidence="9">Protein translocase subunit SecD</fullName>
        </recommendedName>
    </domain>
    <domain>
        <recommendedName>
            <fullName evidence="10">Protein-export membrane protein SecF</fullName>
        </recommendedName>
    </domain>
</protein>
<dbReference type="NCBIfam" id="TIGR01129">
    <property type="entry name" value="secD"/>
    <property type="match status" value="1"/>
</dbReference>
<evidence type="ECO:0000256" key="5">
    <source>
        <dbReference type="ARBA" id="ARBA00022927"/>
    </source>
</evidence>
<evidence type="ECO:0000256" key="6">
    <source>
        <dbReference type="ARBA" id="ARBA00022989"/>
    </source>
</evidence>
<dbReference type="Pfam" id="PF07549">
    <property type="entry name" value="Sec_GG"/>
    <property type="match status" value="2"/>
</dbReference>
<dbReference type="RefSeq" id="WP_279652871.1">
    <property type="nucleotide sequence ID" value="NZ_CP122539.1"/>
</dbReference>
<dbReference type="InterPro" id="IPR022645">
    <property type="entry name" value="SecD/SecF_bac"/>
</dbReference>
<evidence type="ECO:0000313" key="15">
    <source>
        <dbReference type="Proteomes" id="UP001232001"/>
    </source>
</evidence>
<dbReference type="Gene3D" id="1.20.1640.10">
    <property type="entry name" value="Multidrug efflux transporter AcrB transmembrane domain"/>
    <property type="match status" value="2"/>
</dbReference>
<comment type="subunit">
    <text evidence="10">Forms a complex with SecD. Part of the essential Sec protein translocation apparatus which comprises SecA, SecYEG and auxiliary proteins SecDF. Other proteins may also be involved.</text>
</comment>
<feature type="transmembrane region" description="Helical" evidence="9">
    <location>
        <begin position="858"/>
        <end position="881"/>
    </location>
</feature>
<keyword evidence="7 9" id="KW-0811">Translocation</keyword>
<gene>
    <name evidence="14" type="primary">secDF</name>
    <name evidence="9" type="synonym">secD</name>
    <name evidence="10" type="synonym">secF</name>
    <name evidence="14" type="ORF">P8625_07745</name>
</gene>
<dbReference type="NCBIfam" id="TIGR00966">
    <property type="entry name" value="transloc_SecF"/>
    <property type="match status" value="1"/>
</dbReference>
<dbReference type="InterPro" id="IPR054384">
    <property type="entry name" value="SecDF_P1_head"/>
</dbReference>
<feature type="transmembrane region" description="Helical" evidence="9">
    <location>
        <begin position="639"/>
        <end position="663"/>
    </location>
</feature>
<comment type="subunit">
    <text evidence="9">Forms a complex with SecF. Part of the essential Sec protein translocation apparatus which comprises SecA, SecYEG and auxiliary proteins SecDF. Other proteins may also be involved.</text>
</comment>
<dbReference type="EMBL" id="CP122539">
    <property type="protein sequence ID" value="WGH77016.1"/>
    <property type="molecule type" value="Genomic_DNA"/>
</dbReference>
<dbReference type="SUPFAM" id="SSF82866">
    <property type="entry name" value="Multidrug efflux transporter AcrB transmembrane domain"/>
    <property type="match status" value="2"/>
</dbReference>
<feature type="domain" description="Protein export membrane protein SecD/SecF C-terminal" evidence="11">
    <location>
        <begin position="494"/>
        <end position="660"/>
    </location>
</feature>
<evidence type="ECO:0000256" key="9">
    <source>
        <dbReference type="HAMAP-Rule" id="MF_01463"/>
    </source>
</evidence>
<dbReference type="InterPro" id="IPR022813">
    <property type="entry name" value="SecD/SecF_arch_bac"/>
</dbReference>
<evidence type="ECO:0000256" key="3">
    <source>
        <dbReference type="ARBA" id="ARBA00022475"/>
    </source>
</evidence>
<dbReference type="Pfam" id="PF21760">
    <property type="entry name" value="SecD_1st"/>
    <property type="match status" value="1"/>
</dbReference>
<feature type="transmembrane region" description="Helical" evidence="9">
    <location>
        <begin position="893"/>
        <end position="913"/>
    </location>
</feature>
<keyword evidence="4 9" id="KW-0812">Transmembrane</keyword>
<feature type="domain" description="Protein translocase subunit SecDF P1" evidence="12">
    <location>
        <begin position="192"/>
        <end position="250"/>
    </location>
</feature>
<dbReference type="Pfam" id="PF02355">
    <property type="entry name" value="SecD_SecF_C"/>
    <property type="match status" value="2"/>
</dbReference>
<dbReference type="InterPro" id="IPR005791">
    <property type="entry name" value="SecD"/>
</dbReference>
<comment type="function">
    <text evidence="9">Part of the Sec protein translocase complex. Interacts with the SecYEG preprotein conducting channel. SecDF uses the proton motive force (PMF) to complete protein translocation after the ATP-dependent function of SecA.</text>
</comment>
<dbReference type="InterPro" id="IPR048634">
    <property type="entry name" value="SecD_SecF_C"/>
</dbReference>
<dbReference type="NCBIfam" id="NF009585">
    <property type="entry name" value="PRK13024.1-5"/>
    <property type="match status" value="1"/>
</dbReference>
<feature type="transmembrane region" description="Helical" evidence="9">
    <location>
        <begin position="562"/>
        <end position="585"/>
    </location>
</feature>
<evidence type="ECO:0000256" key="7">
    <source>
        <dbReference type="ARBA" id="ARBA00023010"/>
    </source>
</evidence>
<evidence type="ECO:0000256" key="4">
    <source>
        <dbReference type="ARBA" id="ARBA00022692"/>
    </source>
</evidence>
<evidence type="ECO:0000259" key="13">
    <source>
        <dbReference type="Pfam" id="PF22599"/>
    </source>
</evidence>
<dbReference type="HAMAP" id="MF_01463_B">
    <property type="entry name" value="SecD_B"/>
    <property type="match status" value="1"/>
</dbReference>
<accession>A0ABY8L6W3</accession>
<evidence type="ECO:0000259" key="12">
    <source>
        <dbReference type="Pfam" id="PF21760"/>
    </source>
</evidence>
<dbReference type="InterPro" id="IPR055344">
    <property type="entry name" value="SecD_SecF_C_bact"/>
</dbReference>
<feature type="transmembrane region" description="Helical" evidence="9">
    <location>
        <begin position="606"/>
        <end position="633"/>
    </location>
</feature>
<dbReference type="Pfam" id="PF22599">
    <property type="entry name" value="SecDF_P1_head"/>
    <property type="match status" value="1"/>
</dbReference>
<evidence type="ECO:0000259" key="11">
    <source>
        <dbReference type="Pfam" id="PF02355"/>
    </source>
</evidence>
<comment type="similarity">
    <text evidence="10">Belongs to the SecD/SecF family. SecF subfamily.</text>
</comment>
<evidence type="ECO:0000256" key="10">
    <source>
        <dbReference type="HAMAP-Rule" id="MF_01464"/>
    </source>
</evidence>
<keyword evidence="6 9" id="KW-1133">Transmembrane helix</keyword>
<feature type="transmembrane region" description="Helical" evidence="9">
    <location>
        <begin position="943"/>
        <end position="961"/>
    </location>
</feature>
<feature type="domain" description="SecDF P1 head subdomain" evidence="13">
    <location>
        <begin position="395"/>
        <end position="492"/>
    </location>
</feature>
<reference evidence="14 15" key="1">
    <citation type="submission" date="2023-04" db="EMBL/GenBank/DDBJ databases">
        <title>Tenacibaculum tangerinum sp. nov., isolated from sea tidal flat of South Korea.</title>
        <authorList>
            <person name="Lee S.H."/>
            <person name="Kim J.-J."/>
        </authorList>
    </citation>
    <scope>NUCLEOTIDE SEQUENCE [LARGE SCALE GENOMIC DNA]</scope>
    <source>
        <strain evidence="14 15">GRR-S3-23</strain>
    </source>
</reference>
<dbReference type="InterPro" id="IPR005665">
    <property type="entry name" value="SecF_bac"/>
</dbReference>
<keyword evidence="8 9" id="KW-0472">Membrane</keyword>